<dbReference type="Proteomes" id="UP000284547">
    <property type="component" value="Unassembled WGS sequence"/>
</dbReference>
<reference evidence="1 2" key="1">
    <citation type="submission" date="2018-08" db="EMBL/GenBank/DDBJ databases">
        <title>Flavobacterium tibetense sp. nov., isolated from a wetland YonghuCo on Tibetan Plateau.</title>
        <authorList>
            <person name="Phurbu D."/>
            <person name="Lu H."/>
            <person name="Xing P."/>
        </authorList>
    </citation>
    <scope>NUCLEOTIDE SEQUENCE [LARGE SCALE GENOMIC DNA]</scope>
    <source>
        <strain evidence="1 2">DJC</strain>
    </source>
</reference>
<dbReference type="GO" id="GO:0015689">
    <property type="term" value="P:molybdate ion transport"/>
    <property type="evidence" value="ECO:0007669"/>
    <property type="project" value="TreeGrafter"/>
</dbReference>
<dbReference type="SUPFAM" id="SSF53850">
    <property type="entry name" value="Periplasmic binding protein-like II"/>
    <property type="match status" value="1"/>
</dbReference>
<dbReference type="AlphaFoldDB" id="A0A411Z4P6"/>
<evidence type="ECO:0000313" key="2">
    <source>
        <dbReference type="Proteomes" id="UP000284547"/>
    </source>
</evidence>
<dbReference type="EMBL" id="QWEY01000002">
    <property type="protein sequence ID" value="RGP38030.1"/>
    <property type="molecule type" value="Genomic_DNA"/>
</dbReference>
<dbReference type="PANTHER" id="PTHR30632:SF11">
    <property type="entry name" value="BLR4797 PROTEIN"/>
    <property type="match status" value="1"/>
</dbReference>
<organism evidence="1 2">
    <name type="scientific">Pseudotabrizicola alkalilacus</name>
    <dbReference type="NCBI Taxonomy" id="2305252"/>
    <lineage>
        <taxon>Bacteria</taxon>
        <taxon>Pseudomonadati</taxon>
        <taxon>Pseudomonadota</taxon>
        <taxon>Alphaproteobacteria</taxon>
        <taxon>Rhodobacterales</taxon>
        <taxon>Paracoccaceae</taxon>
        <taxon>Pseudotabrizicola</taxon>
    </lineage>
</organism>
<dbReference type="RefSeq" id="WP_118150087.1">
    <property type="nucleotide sequence ID" value="NZ_QWEY01000002.1"/>
</dbReference>
<evidence type="ECO:0000313" key="1">
    <source>
        <dbReference type="EMBL" id="RGP38030.1"/>
    </source>
</evidence>
<protein>
    <submittedName>
        <fullName evidence="1">ABC transporter substrate-binding protein</fullName>
    </submittedName>
</protein>
<dbReference type="Gene3D" id="3.40.190.10">
    <property type="entry name" value="Periplasmic binding protein-like II"/>
    <property type="match status" value="2"/>
</dbReference>
<keyword evidence="2" id="KW-1185">Reference proteome</keyword>
<dbReference type="InterPro" id="IPR050682">
    <property type="entry name" value="ModA/WtpA"/>
</dbReference>
<dbReference type="OrthoDB" id="8216219at2"/>
<comment type="caution">
    <text evidence="1">The sequence shown here is derived from an EMBL/GenBank/DDBJ whole genome shotgun (WGS) entry which is preliminary data.</text>
</comment>
<accession>A0A411Z4P6</accession>
<name>A0A411Z4P6_9RHOB</name>
<gene>
    <name evidence="1" type="ORF">D1012_04070</name>
</gene>
<dbReference type="PANTHER" id="PTHR30632">
    <property type="entry name" value="MOLYBDATE-BINDING PERIPLASMIC PROTEIN"/>
    <property type="match status" value="1"/>
</dbReference>
<dbReference type="GO" id="GO:0030973">
    <property type="term" value="F:molybdate ion binding"/>
    <property type="evidence" value="ECO:0007669"/>
    <property type="project" value="TreeGrafter"/>
</dbReference>
<sequence>MALRVLGPEAFRPALTALAASFAQRSGHSVDTTLGPATGPAPATITSRLAAGEDHDVVLLPAALTDQQIVAGRLSPEARVDVMRSMVALCVRAGAPVPDISTLGSLRSALRAAGSIGLSQAGSGNFVRDVLLARLDLSGLASRCQTITGQPVGAAVAAGAVEVGLQQWSELLQEDGITVAGPLPDAAQGNTVIAAATLAGREVTDLQRAFLTFLQSDAAAAILRTAGLQPVSA</sequence>
<proteinExistence type="predicted"/>
<dbReference type="Pfam" id="PF13531">
    <property type="entry name" value="SBP_bac_11"/>
    <property type="match status" value="1"/>
</dbReference>